<keyword evidence="4" id="KW-1185">Reference proteome</keyword>
<feature type="compositionally biased region" description="Low complexity" evidence="1">
    <location>
        <begin position="1"/>
        <end position="14"/>
    </location>
</feature>
<name>A0AAW2YL94_9EUKA</name>
<comment type="caution">
    <text evidence="3">The sequence shown here is derived from an EMBL/GenBank/DDBJ whole genome shotgun (WGS) entry which is preliminary data.</text>
</comment>
<keyword evidence="2" id="KW-1133">Transmembrane helix</keyword>
<protein>
    <submittedName>
        <fullName evidence="3">S-adenosyl-L-methionine-dependent tRNA 4-demethylwyosine synthase</fullName>
    </submittedName>
</protein>
<feature type="transmembrane region" description="Helical" evidence="2">
    <location>
        <begin position="137"/>
        <end position="167"/>
    </location>
</feature>
<keyword evidence="2" id="KW-0472">Membrane</keyword>
<sequence length="247" mass="27232">MTTITITTADTTNTPSSRISKSPSNFSKSPGFKQRVMLPSSMNISNEQKSASPSMYSSYETINLAGDRKTQSQEDLLKSMSSLELPTNEPIRTHSRRMGIVVVILASVMILCQIAVIACLAYSLYGYSEFRMYRNGGVYMAMTVILPILLVISVLFIITGVIGISSVWGSKRAQSITGFLYAALITFLMISEIVAIVVILTYNVKEVTKVFVPLMIVSFVGYLILVILTTARLFIMRREEALHKGSA</sequence>
<evidence type="ECO:0000256" key="2">
    <source>
        <dbReference type="SAM" id="Phobius"/>
    </source>
</evidence>
<feature type="transmembrane region" description="Helical" evidence="2">
    <location>
        <begin position="100"/>
        <end position="125"/>
    </location>
</feature>
<dbReference type="EMBL" id="JAOPGA020000342">
    <property type="protein sequence ID" value="KAL0478241.1"/>
    <property type="molecule type" value="Genomic_DNA"/>
</dbReference>
<feature type="transmembrane region" description="Helical" evidence="2">
    <location>
        <begin position="210"/>
        <end position="235"/>
    </location>
</feature>
<accession>A0AAW2YL94</accession>
<keyword evidence="2" id="KW-0812">Transmembrane</keyword>
<proteinExistence type="predicted"/>
<evidence type="ECO:0000256" key="1">
    <source>
        <dbReference type="SAM" id="MobiDB-lite"/>
    </source>
</evidence>
<reference evidence="3 4" key="1">
    <citation type="submission" date="2024-03" db="EMBL/GenBank/DDBJ databases">
        <title>The Acrasis kona genome and developmental transcriptomes reveal deep origins of eukaryotic multicellular pathways.</title>
        <authorList>
            <person name="Sheikh S."/>
            <person name="Fu C.-J."/>
            <person name="Brown M.W."/>
            <person name="Baldauf S.L."/>
        </authorList>
    </citation>
    <scope>NUCLEOTIDE SEQUENCE [LARGE SCALE GENOMIC DNA]</scope>
    <source>
        <strain evidence="3 4">ATCC MYA-3509</strain>
    </source>
</reference>
<organism evidence="3 4">
    <name type="scientific">Acrasis kona</name>
    <dbReference type="NCBI Taxonomy" id="1008807"/>
    <lineage>
        <taxon>Eukaryota</taxon>
        <taxon>Discoba</taxon>
        <taxon>Heterolobosea</taxon>
        <taxon>Tetramitia</taxon>
        <taxon>Eutetramitia</taxon>
        <taxon>Acrasidae</taxon>
        <taxon>Acrasis</taxon>
    </lineage>
</organism>
<evidence type="ECO:0000313" key="3">
    <source>
        <dbReference type="EMBL" id="KAL0478241.1"/>
    </source>
</evidence>
<dbReference type="Proteomes" id="UP001431209">
    <property type="component" value="Unassembled WGS sequence"/>
</dbReference>
<dbReference type="AlphaFoldDB" id="A0AAW2YL94"/>
<feature type="region of interest" description="Disordered" evidence="1">
    <location>
        <begin position="1"/>
        <end position="30"/>
    </location>
</feature>
<gene>
    <name evidence="3" type="ORF">AKO1_008494</name>
</gene>
<feature type="transmembrane region" description="Helical" evidence="2">
    <location>
        <begin position="179"/>
        <end position="204"/>
    </location>
</feature>
<feature type="compositionally biased region" description="Polar residues" evidence="1">
    <location>
        <begin position="15"/>
        <end position="28"/>
    </location>
</feature>
<evidence type="ECO:0000313" key="4">
    <source>
        <dbReference type="Proteomes" id="UP001431209"/>
    </source>
</evidence>